<gene>
    <name evidence="6" type="ORF">GMJLKIPL_5437</name>
</gene>
<dbReference type="InterPro" id="IPR009057">
    <property type="entry name" value="Homeodomain-like_sf"/>
</dbReference>
<feature type="compositionally biased region" description="Low complexity" evidence="4">
    <location>
        <begin position="411"/>
        <end position="424"/>
    </location>
</feature>
<dbReference type="InterPro" id="IPR018060">
    <property type="entry name" value="HTH_AraC"/>
</dbReference>
<protein>
    <recommendedName>
        <fullName evidence="5">HTH araC/xylS-type domain-containing protein</fullName>
    </recommendedName>
</protein>
<dbReference type="Gene3D" id="1.10.10.60">
    <property type="entry name" value="Homeodomain-like"/>
    <property type="match status" value="1"/>
</dbReference>
<comment type="caution">
    <text evidence="6">The sequence shown here is derived from an EMBL/GenBank/DDBJ whole genome shotgun (WGS) entry which is preliminary data.</text>
</comment>
<feature type="compositionally biased region" description="Basic and acidic residues" evidence="4">
    <location>
        <begin position="30"/>
        <end position="50"/>
    </location>
</feature>
<evidence type="ECO:0000256" key="2">
    <source>
        <dbReference type="ARBA" id="ARBA00023125"/>
    </source>
</evidence>
<keyword evidence="2" id="KW-0238">DNA-binding</keyword>
<reference evidence="6" key="1">
    <citation type="journal article" date="2021" name="Front. Microbiol.">
        <title>Comprehensive Comparative Genomics and Phenotyping of Methylobacterium Species.</title>
        <authorList>
            <person name="Alessa O."/>
            <person name="Ogura Y."/>
            <person name="Fujitani Y."/>
            <person name="Takami H."/>
            <person name="Hayashi T."/>
            <person name="Sahin N."/>
            <person name="Tani A."/>
        </authorList>
    </citation>
    <scope>NUCLEOTIDE SEQUENCE</scope>
    <source>
        <strain evidence="6">DSM 17168</strain>
    </source>
</reference>
<dbReference type="PROSITE" id="PS01124">
    <property type="entry name" value="HTH_ARAC_FAMILY_2"/>
    <property type="match status" value="1"/>
</dbReference>
<keyword evidence="1" id="KW-0805">Transcription regulation</keyword>
<evidence type="ECO:0000313" key="7">
    <source>
        <dbReference type="Proteomes" id="UP001055153"/>
    </source>
</evidence>
<evidence type="ECO:0000256" key="3">
    <source>
        <dbReference type="ARBA" id="ARBA00023163"/>
    </source>
</evidence>
<dbReference type="RefSeq" id="WP_238240875.1">
    <property type="nucleotide sequence ID" value="NZ_BPQQ01000078.1"/>
</dbReference>
<dbReference type="EMBL" id="BPQQ01000078">
    <property type="protein sequence ID" value="GJE03482.1"/>
    <property type="molecule type" value="Genomic_DNA"/>
</dbReference>
<dbReference type="Proteomes" id="UP001055153">
    <property type="component" value="Unassembled WGS sequence"/>
</dbReference>
<dbReference type="Pfam" id="PF12833">
    <property type="entry name" value="HTH_18"/>
    <property type="match status" value="1"/>
</dbReference>
<name>A0ABQ4SJX6_9HYPH</name>
<accession>A0ABQ4SJX6</accession>
<keyword evidence="3" id="KW-0804">Transcription</keyword>
<feature type="compositionally biased region" description="Low complexity" evidence="4">
    <location>
        <begin position="16"/>
        <end position="29"/>
    </location>
</feature>
<dbReference type="Pfam" id="PF12625">
    <property type="entry name" value="Arabinose_bd"/>
    <property type="match status" value="1"/>
</dbReference>
<feature type="region of interest" description="Disordered" evidence="4">
    <location>
        <begin position="1"/>
        <end position="61"/>
    </location>
</feature>
<evidence type="ECO:0000313" key="6">
    <source>
        <dbReference type="EMBL" id="GJE03482.1"/>
    </source>
</evidence>
<feature type="domain" description="HTH araC/xylS-type" evidence="5">
    <location>
        <begin position="298"/>
        <end position="396"/>
    </location>
</feature>
<evidence type="ECO:0000256" key="1">
    <source>
        <dbReference type="ARBA" id="ARBA00023015"/>
    </source>
</evidence>
<dbReference type="PANTHER" id="PTHR47894">
    <property type="entry name" value="HTH-TYPE TRANSCRIPTIONAL REGULATOR GADX"/>
    <property type="match status" value="1"/>
</dbReference>
<keyword evidence="7" id="KW-1185">Reference proteome</keyword>
<reference evidence="6" key="2">
    <citation type="submission" date="2021-08" db="EMBL/GenBank/DDBJ databases">
        <authorList>
            <person name="Tani A."/>
            <person name="Ola A."/>
            <person name="Ogura Y."/>
            <person name="Katsura K."/>
            <person name="Hayashi T."/>
        </authorList>
    </citation>
    <scope>NUCLEOTIDE SEQUENCE</scope>
    <source>
        <strain evidence="6">DSM 17168</strain>
    </source>
</reference>
<proteinExistence type="predicted"/>
<sequence length="424" mass="44920">MTARPLPRPAGGAGEANGASAQAVRAGSPARREGAASRGEGRRFKPDAAPDRIGTAAGGPERLARSRPVDLVHAGAVRAICGLLVQGGIDPAGLLQQAGIEARSPGTIEAVPFAALGRLTALGAERTGCPHFGLLVGQRATLSSLGLLGVLMRHSETVGDALQALADHHGRLGRGAVIEVPTSGSLAIASYTPYRPETEGVALQCERALATMTALLRALCGRDWAPDEVLMPRREPPDAAPYAAFFRAPVRFGHESAALVFPARLLRRAIEDANPLAHRIAERRIRQIEAACPAGVTDEIRRRLCTTTTQKPLSGLQVAHMLAMHRRTLSRRLKAEGTSYRLVANETRLGLAKQLLADTDMSLAQISATLDFSEPAAFTHAFRRWTGTTPSAWRRDAVAPEETGDQAAVIPPGRVSPSRPSSPE</sequence>
<evidence type="ECO:0000259" key="5">
    <source>
        <dbReference type="PROSITE" id="PS01124"/>
    </source>
</evidence>
<organism evidence="6 7">
    <name type="scientific">Methylobacterium isbiliense</name>
    <dbReference type="NCBI Taxonomy" id="315478"/>
    <lineage>
        <taxon>Bacteria</taxon>
        <taxon>Pseudomonadati</taxon>
        <taxon>Pseudomonadota</taxon>
        <taxon>Alphaproteobacteria</taxon>
        <taxon>Hyphomicrobiales</taxon>
        <taxon>Methylobacteriaceae</taxon>
        <taxon>Methylobacterium</taxon>
    </lineage>
</organism>
<dbReference type="SUPFAM" id="SSF46689">
    <property type="entry name" value="Homeodomain-like"/>
    <property type="match status" value="1"/>
</dbReference>
<dbReference type="SMART" id="SM00342">
    <property type="entry name" value="HTH_ARAC"/>
    <property type="match status" value="1"/>
</dbReference>
<dbReference type="PANTHER" id="PTHR47894:SF4">
    <property type="entry name" value="HTH-TYPE TRANSCRIPTIONAL REGULATOR GADX"/>
    <property type="match status" value="1"/>
</dbReference>
<dbReference type="InterPro" id="IPR032687">
    <property type="entry name" value="AraC-type_N"/>
</dbReference>
<evidence type="ECO:0000256" key="4">
    <source>
        <dbReference type="SAM" id="MobiDB-lite"/>
    </source>
</evidence>
<feature type="region of interest" description="Disordered" evidence="4">
    <location>
        <begin position="399"/>
        <end position="424"/>
    </location>
</feature>